<comment type="subcellular location">
    <subcellularLocation>
        <location evidence="1">Membrane</location>
        <topology evidence="1">Multi-pass membrane protein</topology>
    </subcellularLocation>
</comment>
<evidence type="ECO:0000256" key="7">
    <source>
        <dbReference type="SAM" id="Phobius"/>
    </source>
</evidence>
<evidence type="ECO:0000256" key="4">
    <source>
        <dbReference type="ARBA" id="ARBA00022989"/>
    </source>
</evidence>
<evidence type="ECO:0000256" key="3">
    <source>
        <dbReference type="ARBA" id="ARBA00022692"/>
    </source>
</evidence>
<evidence type="ECO:0000313" key="10">
    <source>
        <dbReference type="Proteomes" id="UP000009168"/>
    </source>
</evidence>
<feature type="transmembrane region" description="Helical" evidence="7">
    <location>
        <begin position="472"/>
        <end position="496"/>
    </location>
</feature>
<dbReference type="GeneID" id="7824678"/>
<evidence type="ECO:0000313" key="9">
    <source>
        <dbReference type="EMBL" id="EAR85856.3"/>
    </source>
</evidence>
<keyword evidence="10" id="KW-1185">Reference proteome</keyword>
<feature type="transmembrane region" description="Helical" evidence="7">
    <location>
        <begin position="162"/>
        <end position="178"/>
    </location>
</feature>
<feature type="transmembrane region" description="Helical" evidence="7">
    <location>
        <begin position="508"/>
        <end position="525"/>
    </location>
</feature>
<dbReference type="InterPro" id="IPR004837">
    <property type="entry name" value="NaCa_Exmemb"/>
</dbReference>
<name>Q22KE3_TETTS</name>
<feature type="transmembrane region" description="Helical" evidence="7">
    <location>
        <begin position="440"/>
        <end position="460"/>
    </location>
</feature>
<dbReference type="GO" id="GO:0008324">
    <property type="term" value="F:monoatomic cation transmembrane transporter activity"/>
    <property type="evidence" value="ECO:0007669"/>
    <property type="project" value="TreeGrafter"/>
</dbReference>
<keyword evidence="4 7" id="KW-1133">Transmembrane helix</keyword>
<dbReference type="HOGENOM" id="CLU_651331_0_0_1"/>
<dbReference type="OrthoDB" id="417205at2759"/>
<dbReference type="PANTHER" id="PTHR12266">
    <property type="entry name" value="NA+/CA2+ K+ INDEPENDENT EXCHANGER"/>
    <property type="match status" value="1"/>
</dbReference>
<dbReference type="GO" id="GO:0016020">
    <property type="term" value="C:membrane"/>
    <property type="evidence" value="ECO:0007669"/>
    <property type="project" value="UniProtKB-SubCell"/>
</dbReference>
<evidence type="ECO:0000256" key="1">
    <source>
        <dbReference type="ARBA" id="ARBA00004141"/>
    </source>
</evidence>
<feature type="compositionally biased region" description="Basic and acidic residues" evidence="6">
    <location>
        <begin position="272"/>
        <end position="285"/>
    </location>
</feature>
<dbReference type="KEGG" id="tet:TTHERM_00313380"/>
<feature type="transmembrane region" description="Helical" evidence="7">
    <location>
        <begin position="184"/>
        <end position="201"/>
    </location>
</feature>
<dbReference type="Pfam" id="PF01699">
    <property type="entry name" value="Na_Ca_ex"/>
    <property type="match status" value="2"/>
</dbReference>
<feature type="transmembrane region" description="Helical" evidence="7">
    <location>
        <begin position="412"/>
        <end position="434"/>
    </location>
</feature>
<dbReference type="EMBL" id="GG662498">
    <property type="protein sequence ID" value="EAR85856.3"/>
    <property type="molecule type" value="Genomic_DNA"/>
</dbReference>
<dbReference type="InterPro" id="IPR044880">
    <property type="entry name" value="NCX_ion-bd_dom_sf"/>
</dbReference>
<keyword evidence="5 7" id="KW-0472">Membrane</keyword>
<evidence type="ECO:0000259" key="8">
    <source>
        <dbReference type="Pfam" id="PF01699"/>
    </source>
</evidence>
<feature type="domain" description="Sodium/calcium exchanger membrane region" evidence="8">
    <location>
        <begin position="61"/>
        <end position="200"/>
    </location>
</feature>
<feature type="domain" description="Sodium/calcium exchanger membrane region" evidence="8">
    <location>
        <begin position="474"/>
        <end position="607"/>
    </location>
</feature>
<dbReference type="PANTHER" id="PTHR12266:SF0">
    <property type="entry name" value="MITOCHONDRIAL SODIUM_CALCIUM EXCHANGER PROTEIN"/>
    <property type="match status" value="1"/>
</dbReference>
<evidence type="ECO:0000256" key="2">
    <source>
        <dbReference type="ARBA" id="ARBA00022448"/>
    </source>
</evidence>
<evidence type="ECO:0000256" key="6">
    <source>
        <dbReference type="SAM" id="MobiDB-lite"/>
    </source>
</evidence>
<dbReference type="InParanoid" id="Q22KE3"/>
<feature type="transmembrane region" description="Helical" evidence="7">
    <location>
        <begin position="88"/>
        <end position="114"/>
    </location>
</feature>
<feature type="region of interest" description="Disordered" evidence="6">
    <location>
        <begin position="272"/>
        <end position="362"/>
    </location>
</feature>
<accession>Q22KE3</accession>
<proteinExistence type="predicted"/>
<evidence type="ECO:0000256" key="5">
    <source>
        <dbReference type="ARBA" id="ARBA00023136"/>
    </source>
</evidence>
<dbReference type="eggNOG" id="KOG2399">
    <property type="taxonomic scope" value="Eukaryota"/>
</dbReference>
<dbReference type="STRING" id="312017.Q22KE3"/>
<dbReference type="InterPro" id="IPR051359">
    <property type="entry name" value="CaCA_antiporter"/>
</dbReference>
<dbReference type="Proteomes" id="UP000009168">
    <property type="component" value="Unassembled WGS sequence"/>
</dbReference>
<gene>
    <name evidence="9" type="ORF">TTHERM_00313380</name>
</gene>
<protein>
    <submittedName>
        <fullName evidence="9">Sodium calcium exchanger protein</fullName>
    </submittedName>
</protein>
<organism evidence="9 10">
    <name type="scientific">Tetrahymena thermophila (strain SB210)</name>
    <dbReference type="NCBI Taxonomy" id="312017"/>
    <lineage>
        <taxon>Eukaryota</taxon>
        <taxon>Sar</taxon>
        <taxon>Alveolata</taxon>
        <taxon>Ciliophora</taxon>
        <taxon>Intramacronucleata</taxon>
        <taxon>Oligohymenophorea</taxon>
        <taxon>Hymenostomatida</taxon>
        <taxon>Tetrahymenina</taxon>
        <taxon>Tetrahymenidae</taxon>
        <taxon>Tetrahymena</taxon>
    </lineage>
</organism>
<keyword evidence="3 7" id="KW-0812">Transmembrane</keyword>
<dbReference type="Gene3D" id="1.20.1420.30">
    <property type="entry name" value="NCX, central ion-binding region"/>
    <property type="match status" value="2"/>
</dbReference>
<feature type="transmembrane region" description="Helical" evidence="7">
    <location>
        <begin position="581"/>
        <end position="603"/>
    </location>
</feature>
<feature type="transmembrane region" description="Helical" evidence="7">
    <location>
        <begin position="120"/>
        <end position="141"/>
    </location>
</feature>
<reference evidence="10" key="1">
    <citation type="journal article" date="2006" name="PLoS Biol.">
        <title>Macronuclear genome sequence of the ciliate Tetrahymena thermophila, a model eukaryote.</title>
        <authorList>
            <person name="Eisen J.A."/>
            <person name="Coyne R.S."/>
            <person name="Wu M."/>
            <person name="Wu D."/>
            <person name="Thiagarajan M."/>
            <person name="Wortman J.R."/>
            <person name="Badger J.H."/>
            <person name="Ren Q."/>
            <person name="Amedeo P."/>
            <person name="Jones K.M."/>
            <person name="Tallon L.J."/>
            <person name="Delcher A.L."/>
            <person name="Salzberg S.L."/>
            <person name="Silva J.C."/>
            <person name="Haas B.J."/>
            <person name="Majoros W.H."/>
            <person name="Farzad M."/>
            <person name="Carlton J.M."/>
            <person name="Smith R.K. Jr."/>
            <person name="Garg J."/>
            <person name="Pearlman R.E."/>
            <person name="Karrer K.M."/>
            <person name="Sun L."/>
            <person name="Manning G."/>
            <person name="Elde N.C."/>
            <person name="Turkewitz A.P."/>
            <person name="Asai D.J."/>
            <person name="Wilkes D.E."/>
            <person name="Wang Y."/>
            <person name="Cai H."/>
            <person name="Collins K."/>
            <person name="Stewart B.A."/>
            <person name="Lee S.R."/>
            <person name="Wilamowska K."/>
            <person name="Weinberg Z."/>
            <person name="Ruzzo W.L."/>
            <person name="Wloga D."/>
            <person name="Gaertig J."/>
            <person name="Frankel J."/>
            <person name="Tsao C.-C."/>
            <person name="Gorovsky M.A."/>
            <person name="Keeling P.J."/>
            <person name="Waller R.F."/>
            <person name="Patron N.J."/>
            <person name="Cherry J.M."/>
            <person name="Stover N.A."/>
            <person name="Krieger C.J."/>
            <person name="del Toro C."/>
            <person name="Ryder H.F."/>
            <person name="Williamson S.C."/>
            <person name="Barbeau R.A."/>
            <person name="Hamilton E.P."/>
            <person name="Orias E."/>
        </authorList>
    </citation>
    <scope>NUCLEOTIDE SEQUENCE [LARGE SCALE GENOMIC DNA]</scope>
    <source>
        <strain evidence="10">SB210</strain>
    </source>
</reference>
<feature type="transmembrane region" description="Helical" evidence="7">
    <location>
        <begin position="537"/>
        <end position="561"/>
    </location>
</feature>
<dbReference type="AlphaFoldDB" id="Q22KE3"/>
<feature type="transmembrane region" description="Helical" evidence="7">
    <location>
        <begin position="624"/>
        <end position="642"/>
    </location>
</feature>
<dbReference type="RefSeq" id="XP_001033519.3">
    <property type="nucleotide sequence ID" value="XM_001033519.3"/>
</dbReference>
<keyword evidence="2" id="KW-0813">Transport</keyword>
<sequence>MADQSQMCTFKKIQALQQQDICAYADQHCNVEQMIRFSYFYYCQVNQNILVLDLLTILVPFISFRLLSQTSEYYLSPSLAKLAKCFRLSQTLAGVTLLALGNGGPDVITAIIAGNSGDDSISIAVGSIFGAGLFVTTYTLANCIQNAGQIKIQSRTFFRDQLFYLIGCLVILIYTIIGEVTLSMSIGFISIYIIFLLVVVYQDKTNPQKKESEDSTKQQQTIRKMETMQTQKIDDIQIEMQIEQMRNDPMAMMHRQTTLAEFRQSDLPLCDLKESNDQDMKDQENKVPSIPMIIIPEDQEEDEENGIRSKKSSLEEQQKQQQNTEAFDTLKRCDTQNQAQTYEQADDESSSKSSNDSNNKDSMTEKYENFKQKLHEMSVPEKILALAEIPIDLIRYFIIPPAEDSQWNKIRAIVCCYTSPIVFLLCFGGITMQINGVEGFYVAYLLLAISFVLSIIVFFFTKKDQAPCFQWLFSLGSIFVAIAILSVIAQVLVDFINFFQLLTSMNKTFLGMTLLALGNSATDFFTNSQLAKVGYGVMALTGCFAGQAFDLYLGFGFALVFSSYKQGFGLSIFTGSNINDWFSNSIAITILVSVIISTIIILICSIKQNYNFEKGKFTSFIKNYYLLIITICIGLCAADQFFE</sequence>